<feature type="compositionally biased region" description="Basic and acidic residues" evidence="2">
    <location>
        <begin position="519"/>
        <end position="538"/>
    </location>
</feature>
<feature type="compositionally biased region" description="Polar residues" evidence="2">
    <location>
        <begin position="72"/>
        <end position="88"/>
    </location>
</feature>
<feature type="non-terminal residue" evidence="3">
    <location>
        <position position="822"/>
    </location>
</feature>
<feature type="compositionally biased region" description="Low complexity" evidence="2">
    <location>
        <begin position="438"/>
        <end position="447"/>
    </location>
</feature>
<dbReference type="STRING" id="568069.A0A1J1ITW2"/>
<evidence type="ECO:0000256" key="2">
    <source>
        <dbReference type="SAM" id="MobiDB-lite"/>
    </source>
</evidence>
<reference evidence="3 4" key="1">
    <citation type="submission" date="2015-04" db="EMBL/GenBank/DDBJ databases">
        <authorList>
            <person name="Syromyatnikov M.Y."/>
            <person name="Popov V.N."/>
        </authorList>
    </citation>
    <scope>NUCLEOTIDE SEQUENCE [LARGE SCALE GENOMIC DNA]</scope>
</reference>
<proteinExistence type="predicted"/>
<feature type="compositionally biased region" description="Basic and acidic residues" evidence="2">
    <location>
        <begin position="278"/>
        <end position="293"/>
    </location>
</feature>
<dbReference type="InterPro" id="IPR053210">
    <property type="entry name" value="ANKRD12"/>
</dbReference>
<evidence type="ECO:0000256" key="1">
    <source>
        <dbReference type="PROSITE-ProRule" id="PRU00023"/>
    </source>
</evidence>
<feature type="compositionally biased region" description="Low complexity" evidence="2">
    <location>
        <begin position="539"/>
        <end position="558"/>
    </location>
</feature>
<dbReference type="PANTHER" id="PTHR24149:SF14">
    <property type="entry name" value="ANKYRIN REPEAT DOMAIN 12"/>
    <property type="match status" value="1"/>
</dbReference>
<sequence>MEIEIFIKNKKALIKPVNVNDSEINIGKILRKNISNYRTNMPPPPRPRTSTSGRPSAPAPMSERQQMALLMQMTSSSEAELSPNSQSGKPKDRNERGETGLHICAKKGDLDGAKKLLEQGTNPNVTDFAGWTPLHEAANHGHYHVAQLLLKHGANVNATGLDDVTPLHDAASIGNQKLVKLLIDKGADPLFKNKKGKTAQDVAHPSLANFLRTTLEMANKREPHQQQQQNQNPKKSSSGEVKKSNENEESATAPPSDVYEFVSTPKHSSCSSGSGDENPSKTSEKSCDDKSGTESDTTTTNQHQKRAIGEQKDQSDESSSTADEDAKRKKRKDSEQKDGNKTTSGSNRMTSRIGQKPPGPASKTMNLMNKNTTMTTSTTSSSNNSNSSSTNALSDRKSPCEMSTKSATESDTEKDEDGKEGPKVPPLKIVIPQQAPGTTQTETQETQNSNQRNSKQPTTTTSRSHPYVVTSSNSNDGTSSDKDCAGGTTTRSHSPSADSNKSDDASKSSVVNVGIGGGKSKEPRILRSSRKDAKDDRGSNNSSPQLPTSSTPSPATQNIESKRKIKASSREPAAVVPSSVDMKDSNSKDGQEKSEPVHPHDQPFTNCYQMYIDLRKQIEQRHRNLHPVEPRPLKGLEDYLMNRRTYLLQGKTSMEPNIIIPPLLPTQMKETFVDQEKERHKLRLRHIVEKEKLVLSKEQEIIRVHCKAAQMQANQPHPFSVCTILKDEEVYNPITTEHEERYNNRSFFKELKELDDKYDKIKEAMIIRHTNEAESLMAVQKMDWGWKLKELALIEYKTNPEIEELFVPMVEVSDVCDEYTAP</sequence>
<feature type="repeat" description="ANK" evidence="1">
    <location>
        <begin position="162"/>
        <end position="194"/>
    </location>
</feature>
<protein>
    <submittedName>
        <fullName evidence="3">CLUMA_CG016489, isoform A</fullName>
    </submittedName>
</protein>
<dbReference type="PROSITE" id="PS50297">
    <property type="entry name" value="ANK_REP_REGION"/>
    <property type="match status" value="3"/>
</dbReference>
<dbReference type="AlphaFoldDB" id="A0A1J1ITW2"/>
<keyword evidence="1" id="KW-0040">ANK repeat</keyword>
<feature type="compositionally biased region" description="Polar residues" evidence="2">
    <location>
        <begin position="341"/>
        <end position="353"/>
    </location>
</feature>
<dbReference type="PRINTS" id="PR01415">
    <property type="entry name" value="ANKYRIN"/>
</dbReference>
<gene>
    <name evidence="3" type="ORF">CLUMA_CG016489</name>
</gene>
<dbReference type="Gene3D" id="1.25.40.20">
    <property type="entry name" value="Ankyrin repeat-containing domain"/>
    <property type="match status" value="1"/>
</dbReference>
<dbReference type="GO" id="GO:0005654">
    <property type="term" value="C:nucleoplasm"/>
    <property type="evidence" value="ECO:0007669"/>
    <property type="project" value="TreeGrafter"/>
</dbReference>
<feature type="compositionally biased region" description="Basic and acidic residues" evidence="2">
    <location>
        <begin position="89"/>
        <end position="98"/>
    </location>
</feature>
<dbReference type="Pfam" id="PF12796">
    <property type="entry name" value="Ank_2"/>
    <property type="match status" value="1"/>
</dbReference>
<dbReference type="PANTHER" id="PTHR24149">
    <property type="entry name" value="ANKYRIN REPEAT DOMAIN-CONTAINING PROTEIN 12"/>
    <property type="match status" value="1"/>
</dbReference>
<dbReference type="SUPFAM" id="SSF48403">
    <property type="entry name" value="Ankyrin repeat"/>
    <property type="match status" value="1"/>
</dbReference>
<accession>A0A1J1ITW2</accession>
<feature type="compositionally biased region" description="Basic and acidic residues" evidence="2">
    <location>
        <begin position="324"/>
        <end position="340"/>
    </location>
</feature>
<dbReference type="OrthoDB" id="5806726at2759"/>
<feature type="region of interest" description="Disordered" evidence="2">
    <location>
        <begin position="35"/>
        <end position="98"/>
    </location>
</feature>
<keyword evidence="4" id="KW-1185">Reference proteome</keyword>
<evidence type="ECO:0000313" key="4">
    <source>
        <dbReference type="Proteomes" id="UP000183832"/>
    </source>
</evidence>
<feature type="compositionally biased region" description="Polar residues" evidence="2">
    <location>
        <begin position="265"/>
        <end position="277"/>
    </location>
</feature>
<dbReference type="SMART" id="SM00248">
    <property type="entry name" value="ANK"/>
    <property type="match status" value="3"/>
</dbReference>
<dbReference type="InterPro" id="IPR002110">
    <property type="entry name" value="Ankyrin_rpt"/>
</dbReference>
<feature type="repeat" description="ANK" evidence="1">
    <location>
        <begin position="96"/>
        <end position="128"/>
    </location>
</feature>
<organism evidence="3 4">
    <name type="scientific">Clunio marinus</name>
    <dbReference type="NCBI Taxonomy" id="568069"/>
    <lineage>
        <taxon>Eukaryota</taxon>
        <taxon>Metazoa</taxon>
        <taxon>Ecdysozoa</taxon>
        <taxon>Arthropoda</taxon>
        <taxon>Hexapoda</taxon>
        <taxon>Insecta</taxon>
        <taxon>Pterygota</taxon>
        <taxon>Neoptera</taxon>
        <taxon>Endopterygota</taxon>
        <taxon>Diptera</taxon>
        <taxon>Nematocera</taxon>
        <taxon>Chironomoidea</taxon>
        <taxon>Chironomidae</taxon>
        <taxon>Clunio</taxon>
    </lineage>
</organism>
<feature type="repeat" description="ANK" evidence="1">
    <location>
        <begin position="129"/>
        <end position="161"/>
    </location>
</feature>
<name>A0A1J1ITW2_9DIPT</name>
<feature type="compositionally biased region" description="Low complexity" evidence="2">
    <location>
        <begin position="362"/>
        <end position="391"/>
    </location>
</feature>
<feature type="compositionally biased region" description="Low complexity" evidence="2">
    <location>
        <begin position="468"/>
        <end position="478"/>
    </location>
</feature>
<dbReference type="InterPro" id="IPR036770">
    <property type="entry name" value="Ankyrin_rpt-contain_sf"/>
</dbReference>
<dbReference type="Proteomes" id="UP000183832">
    <property type="component" value="Unassembled WGS sequence"/>
</dbReference>
<evidence type="ECO:0000313" key="3">
    <source>
        <dbReference type="EMBL" id="CRL03154.1"/>
    </source>
</evidence>
<feature type="region of interest" description="Disordered" evidence="2">
    <location>
        <begin position="220"/>
        <end position="604"/>
    </location>
</feature>
<dbReference type="PROSITE" id="PS50088">
    <property type="entry name" value="ANK_REPEAT"/>
    <property type="match status" value="3"/>
</dbReference>
<dbReference type="EMBL" id="CVRI01000059">
    <property type="protein sequence ID" value="CRL03154.1"/>
    <property type="molecule type" value="Genomic_DNA"/>
</dbReference>
<feature type="compositionally biased region" description="Polar residues" evidence="2">
    <location>
        <begin position="448"/>
        <end position="464"/>
    </location>
</feature>
<feature type="compositionally biased region" description="Basic and acidic residues" evidence="2">
    <location>
        <begin position="581"/>
        <end position="601"/>
    </location>
</feature>